<evidence type="ECO:0000259" key="7">
    <source>
        <dbReference type="Pfam" id="PF00266"/>
    </source>
</evidence>
<evidence type="ECO:0000256" key="2">
    <source>
        <dbReference type="ARBA" id="ARBA00010447"/>
    </source>
</evidence>
<keyword evidence="10" id="KW-1185">Reference proteome</keyword>
<feature type="domain" description="Aminotransferase class V" evidence="7">
    <location>
        <begin position="23"/>
        <end position="393"/>
    </location>
</feature>
<dbReference type="InterPro" id="IPR003808">
    <property type="entry name" value="Fe-S_metab-assoc_dom"/>
</dbReference>
<evidence type="ECO:0000256" key="3">
    <source>
        <dbReference type="ARBA" id="ARBA00012239"/>
    </source>
</evidence>
<evidence type="ECO:0000256" key="5">
    <source>
        <dbReference type="ARBA" id="ARBA00022898"/>
    </source>
</evidence>
<comment type="catalytic activity">
    <reaction evidence="6">
        <text>(sulfur carrier)-H + L-cysteine = (sulfur carrier)-SH + L-alanine</text>
        <dbReference type="Rhea" id="RHEA:43892"/>
        <dbReference type="Rhea" id="RHEA-COMP:14737"/>
        <dbReference type="Rhea" id="RHEA-COMP:14739"/>
        <dbReference type="ChEBI" id="CHEBI:29917"/>
        <dbReference type="ChEBI" id="CHEBI:35235"/>
        <dbReference type="ChEBI" id="CHEBI:57972"/>
        <dbReference type="ChEBI" id="CHEBI:64428"/>
        <dbReference type="EC" id="2.8.1.7"/>
    </reaction>
</comment>
<dbReference type="Gene3D" id="3.90.1150.10">
    <property type="entry name" value="Aspartate Aminotransferase, domain 1"/>
    <property type="match status" value="1"/>
</dbReference>
<dbReference type="InterPro" id="IPR015424">
    <property type="entry name" value="PyrdxlP-dep_Trfase"/>
</dbReference>
<dbReference type="Pfam" id="PF02657">
    <property type="entry name" value="SufE"/>
    <property type="match status" value="1"/>
</dbReference>
<gene>
    <name evidence="9" type="ORF">SAMN03080615_02306</name>
</gene>
<evidence type="ECO:0000256" key="4">
    <source>
        <dbReference type="ARBA" id="ARBA00022679"/>
    </source>
</evidence>
<dbReference type="PANTHER" id="PTHR43586">
    <property type="entry name" value="CYSTEINE DESULFURASE"/>
    <property type="match status" value="1"/>
</dbReference>
<dbReference type="Pfam" id="PF00266">
    <property type="entry name" value="Aminotran_5"/>
    <property type="match status" value="1"/>
</dbReference>
<dbReference type="SUPFAM" id="SSF53383">
    <property type="entry name" value="PLP-dependent transferases"/>
    <property type="match status" value="1"/>
</dbReference>
<dbReference type="InterPro" id="IPR015422">
    <property type="entry name" value="PyrdxlP-dep_Trfase_small"/>
</dbReference>
<protein>
    <recommendedName>
        <fullName evidence="3">cysteine desulfurase</fullName>
        <ecNumber evidence="3">2.8.1.7</ecNumber>
    </recommendedName>
</protein>
<accession>A0A1H9HYC9</accession>
<dbReference type="Gene3D" id="3.40.640.10">
    <property type="entry name" value="Type I PLP-dependent aspartate aminotransferase-like (Major domain)"/>
    <property type="match status" value="1"/>
</dbReference>
<comment type="cofactor">
    <cofactor evidence="1">
        <name>pyridoxal 5'-phosphate</name>
        <dbReference type="ChEBI" id="CHEBI:597326"/>
    </cofactor>
</comment>
<dbReference type="InterPro" id="IPR020578">
    <property type="entry name" value="Aminotrans_V_PyrdxlP_BS"/>
</dbReference>
<dbReference type="EC" id="2.8.1.7" evidence="3"/>
<dbReference type="CDD" id="cd06453">
    <property type="entry name" value="SufS_like"/>
    <property type="match status" value="1"/>
</dbReference>
<dbReference type="GO" id="GO:0031071">
    <property type="term" value="F:cysteine desulfurase activity"/>
    <property type="evidence" value="ECO:0007669"/>
    <property type="project" value="UniProtKB-EC"/>
</dbReference>
<dbReference type="EMBL" id="FOGB01000006">
    <property type="protein sequence ID" value="SEQ67351.1"/>
    <property type="molecule type" value="Genomic_DNA"/>
</dbReference>
<keyword evidence="5" id="KW-0663">Pyridoxal phosphate</keyword>
<dbReference type="InterPro" id="IPR000192">
    <property type="entry name" value="Aminotrans_V_dom"/>
</dbReference>
<evidence type="ECO:0000313" key="9">
    <source>
        <dbReference type="EMBL" id="SEQ67351.1"/>
    </source>
</evidence>
<dbReference type="AlphaFoldDB" id="A0A1H9HYC9"/>
<evidence type="ECO:0000259" key="8">
    <source>
        <dbReference type="Pfam" id="PF02657"/>
    </source>
</evidence>
<dbReference type="Proteomes" id="UP000198749">
    <property type="component" value="Unassembled WGS sequence"/>
</dbReference>
<dbReference type="GO" id="GO:0030170">
    <property type="term" value="F:pyridoxal phosphate binding"/>
    <property type="evidence" value="ECO:0007669"/>
    <property type="project" value="InterPro"/>
</dbReference>
<name>A0A1H9HYC9_9GAMM</name>
<evidence type="ECO:0000313" key="10">
    <source>
        <dbReference type="Proteomes" id="UP000198749"/>
    </source>
</evidence>
<reference evidence="10" key="1">
    <citation type="submission" date="2016-10" db="EMBL/GenBank/DDBJ databases">
        <authorList>
            <person name="Varghese N."/>
            <person name="Submissions S."/>
        </authorList>
    </citation>
    <scope>NUCLEOTIDE SEQUENCE [LARGE SCALE GENOMIC DNA]</scope>
    <source>
        <strain evidence="10">DSM 18887</strain>
    </source>
</reference>
<organism evidence="9 10">
    <name type="scientific">Amphritea atlantica</name>
    <dbReference type="NCBI Taxonomy" id="355243"/>
    <lineage>
        <taxon>Bacteria</taxon>
        <taxon>Pseudomonadati</taxon>
        <taxon>Pseudomonadota</taxon>
        <taxon>Gammaproteobacteria</taxon>
        <taxon>Oceanospirillales</taxon>
        <taxon>Oceanospirillaceae</taxon>
        <taxon>Amphritea</taxon>
    </lineage>
</organism>
<evidence type="ECO:0000256" key="6">
    <source>
        <dbReference type="ARBA" id="ARBA00050776"/>
    </source>
</evidence>
<dbReference type="PANTHER" id="PTHR43586:SF8">
    <property type="entry name" value="CYSTEINE DESULFURASE 1, CHLOROPLASTIC"/>
    <property type="match status" value="1"/>
</dbReference>
<dbReference type="InterPro" id="IPR015421">
    <property type="entry name" value="PyrdxlP-dep_Trfase_major"/>
</dbReference>
<dbReference type="Gene3D" id="3.90.1010.10">
    <property type="match status" value="1"/>
</dbReference>
<dbReference type="GO" id="GO:0006534">
    <property type="term" value="P:cysteine metabolic process"/>
    <property type="evidence" value="ECO:0007669"/>
    <property type="project" value="InterPro"/>
</dbReference>
<dbReference type="InterPro" id="IPR010970">
    <property type="entry name" value="Cys_dSase_SufS"/>
</dbReference>
<dbReference type="OrthoDB" id="9808002at2"/>
<dbReference type="STRING" id="355243.SAMN03080615_02306"/>
<evidence type="ECO:0000256" key="1">
    <source>
        <dbReference type="ARBA" id="ARBA00001933"/>
    </source>
</evidence>
<sequence>MDLHSVRQQFPALQQQINDHPLIYLDNAATSQKPEAVIKTVEQFYRTQNANVHRGAHQLSERATSAFEAARSTVKQFLNATSEQEIIWTRGTTEGINLIAQSYARPLLQPNDEILLTELEHHANIVPWQIVAQQTGALIRVVPIHDNGDLNLQRFSELLNEKTRIVSLTHISNALGTINPVAGLVRQAKAIGATVVIDGAQAVPHLEVDVQRLGCDFYLFSGHKLFAPTGIGVLYGRKPLLEAMPPWQSGGEMINHVSFSSGTTYNGLPFKFEAGTPNISGALGLAEAIRFLTALDRKALARHERALMNKAVDLCAMIPGFKRIGSPTACASILSFQLESHHQQDVGLMLDQQGIALRTGHHCAMPLMARLGLPGTIRASFCFYNTLDEVERLAQALEQISQGGSFAVAETVSAQSIFDDSPFGREIRDPEILTQLTALKSWNDRYREIMQLGKHLPAFTSSMKHEQYRISGCESDAWLRVIRDDQGALWFAADSDARIIRGLIALVLAALNGRLPEDILAFDIEGYFDQLNLTRHLSPSRGNGLKAIIEAVREQALRAKNNEPI</sequence>
<dbReference type="NCBIfam" id="TIGR01979">
    <property type="entry name" value="sufS"/>
    <property type="match status" value="1"/>
</dbReference>
<comment type="similarity">
    <text evidence="2">Belongs to the class-V pyridoxal-phosphate-dependent aminotransferase family. Csd subfamily.</text>
</comment>
<dbReference type="RefSeq" id="WP_091358153.1">
    <property type="nucleotide sequence ID" value="NZ_AP025284.1"/>
</dbReference>
<proteinExistence type="inferred from homology"/>
<feature type="domain" description="Fe-S metabolism associated" evidence="8">
    <location>
        <begin position="435"/>
        <end position="554"/>
    </location>
</feature>
<dbReference type="PROSITE" id="PS00595">
    <property type="entry name" value="AA_TRANSFER_CLASS_5"/>
    <property type="match status" value="1"/>
</dbReference>
<keyword evidence="4" id="KW-0808">Transferase</keyword>
<dbReference type="SUPFAM" id="SSF82649">
    <property type="entry name" value="SufE/NifU"/>
    <property type="match status" value="1"/>
</dbReference>